<name>A0A4Y8RRL3_9HYPH</name>
<dbReference type="InterPro" id="IPR005580">
    <property type="entry name" value="DbpA/CsdA_RNA-bd_dom"/>
</dbReference>
<evidence type="ECO:0000259" key="8">
    <source>
        <dbReference type="PROSITE" id="PS51192"/>
    </source>
</evidence>
<evidence type="ECO:0000313" key="10">
    <source>
        <dbReference type="EMBL" id="TFF20659.1"/>
    </source>
</evidence>
<feature type="domain" description="Helicase C-terminal" evidence="9">
    <location>
        <begin position="229"/>
        <end position="381"/>
    </location>
</feature>
<dbReference type="GO" id="GO:0005829">
    <property type="term" value="C:cytosol"/>
    <property type="evidence" value="ECO:0007669"/>
    <property type="project" value="TreeGrafter"/>
</dbReference>
<dbReference type="InterPro" id="IPR011545">
    <property type="entry name" value="DEAD/DEAH_box_helicase_dom"/>
</dbReference>
<feature type="compositionally biased region" description="Basic residues" evidence="7">
    <location>
        <begin position="613"/>
        <end position="622"/>
    </location>
</feature>
<keyword evidence="1 6" id="KW-0547">Nucleotide-binding</keyword>
<dbReference type="Gene3D" id="3.30.70.330">
    <property type="match status" value="1"/>
</dbReference>
<proteinExistence type="inferred from homology"/>
<dbReference type="CDD" id="cd12252">
    <property type="entry name" value="RRM_DbpA"/>
    <property type="match status" value="1"/>
</dbReference>
<keyword evidence="2 6" id="KW-0378">Hydrolase</keyword>
<feature type="compositionally biased region" description="Basic and acidic residues" evidence="7">
    <location>
        <begin position="443"/>
        <end position="464"/>
    </location>
</feature>
<dbReference type="PANTHER" id="PTHR47959:SF1">
    <property type="entry name" value="ATP-DEPENDENT RNA HELICASE DBPA"/>
    <property type="match status" value="1"/>
</dbReference>
<dbReference type="Pfam" id="PF00271">
    <property type="entry name" value="Helicase_C"/>
    <property type="match status" value="1"/>
</dbReference>
<organism evidence="11 12">
    <name type="scientific">Jiella endophytica</name>
    <dbReference type="NCBI Taxonomy" id="2558362"/>
    <lineage>
        <taxon>Bacteria</taxon>
        <taxon>Pseudomonadati</taxon>
        <taxon>Pseudomonadota</taxon>
        <taxon>Alphaproteobacteria</taxon>
        <taxon>Hyphomicrobiales</taxon>
        <taxon>Aurantimonadaceae</taxon>
        <taxon>Jiella</taxon>
    </lineage>
</organism>
<evidence type="ECO:0000256" key="7">
    <source>
        <dbReference type="SAM" id="MobiDB-lite"/>
    </source>
</evidence>
<dbReference type="EMBL" id="SOZD01000001">
    <property type="protein sequence ID" value="TFF26960.1"/>
    <property type="molecule type" value="Genomic_DNA"/>
</dbReference>
<dbReference type="InterPro" id="IPR027417">
    <property type="entry name" value="P-loop_NTPase"/>
</dbReference>
<dbReference type="PROSITE" id="PS00039">
    <property type="entry name" value="DEAD_ATP_HELICASE"/>
    <property type="match status" value="1"/>
</dbReference>
<dbReference type="InterPro" id="IPR000629">
    <property type="entry name" value="RNA-helicase_DEAD-box_CS"/>
</dbReference>
<keyword evidence="4 6" id="KW-0067">ATP-binding</keyword>
<protein>
    <submittedName>
        <fullName evidence="11">DEAD/DEAH box helicase</fullName>
    </submittedName>
</protein>
<feature type="domain" description="Helicase ATP-binding" evidence="8">
    <location>
        <begin position="30"/>
        <end position="206"/>
    </location>
</feature>
<dbReference type="CDD" id="cd00268">
    <property type="entry name" value="DEADc"/>
    <property type="match status" value="1"/>
</dbReference>
<feature type="compositionally biased region" description="Basic residues" evidence="7">
    <location>
        <begin position="587"/>
        <end position="596"/>
    </location>
</feature>
<dbReference type="SMART" id="SM00490">
    <property type="entry name" value="HELICc"/>
    <property type="match status" value="1"/>
</dbReference>
<dbReference type="PROSITE" id="PS51194">
    <property type="entry name" value="HELICASE_CTER"/>
    <property type="match status" value="1"/>
</dbReference>
<feature type="region of interest" description="Disordered" evidence="7">
    <location>
        <begin position="537"/>
        <end position="622"/>
    </location>
</feature>
<dbReference type="EMBL" id="SOZD01000005">
    <property type="protein sequence ID" value="TFF20659.1"/>
    <property type="molecule type" value="Genomic_DNA"/>
</dbReference>
<dbReference type="Pfam" id="PF03880">
    <property type="entry name" value="DbpA"/>
    <property type="match status" value="1"/>
</dbReference>
<dbReference type="Gene3D" id="3.40.50.300">
    <property type="entry name" value="P-loop containing nucleotide triphosphate hydrolases"/>
    <property type="match status" value="2"/>
</dbReference>
<dbReference type="SMART" id="SM00487">
    <property type="entry name" value="DEXDc"/>
    <property type="match status" value="1"/>
</dbReference>
<feature type="region of interest" description="Disordered" evidence="7">
    <location>
        <begin position="433"/>
        <end position="464"/>
    </location>
</feature>
<dbReference type="Proteomes" id="UP000298179">
    <property type="component" value="Unassembled WGS sequence"/>
</dbReference>
<dbReference type="PANTHER" id="PTHR47959">
    <property type="entry name" value="ATP-DEPENDENT RNA HELICASE RHLE-RELATED"/>
    <property type="match status" value="1"/>
</dbReference>
<evidence type="ECO:0000256" key="6">
    <source>
        <dbReference type="RuleBase" id="RU000492"/>
    </source>
</evidence>
<accession>A0A4Y8RRL3</accession>
<dbReference type="InterPro" id="IPR050079">
    <property type="entry name" value="DEAD_box_RNA_helicase"/>
</dbReference>
<dbReference type="GO" id="GO:0003676">
    <property type="term" value="F:nucleic acid binding"/>
    <property type="evidence" value="ECO:0007669"/>
    <property type="project" value="InterPro"/>
</dbReference>
<feature type="compositionally biased region" description="Gly residues" evidence="7">
    <location>
        <begin position="559"/>
        <end position="578"/>
    </location>
</feature>
<evidence type="ECO:0000313" key="12">
    <source>
        <dbReference type="Proteomes" id="UP000298179"/>
    </source>
</evidence>
<dbReference type="InterPro" id="IPR001650">
    <property type="entry name" value="Helicase_C-like"/>
</dbReference>
<keyword evidence="3 6" id="KW-0347">Helicase</keyword>
<dbReference type="InterPro" id="IPR012677">
    <property type="entry name" value="Nucleotide-bd_a/b_plait_sf"/>
</dbReference>
<dbReference type="OrthoDB" id="9805696at2"/>
<evidence type="ECO:0000256" key="3">
    <source>
        <dbReference type="ARBA" id="ARBA00022806"/>
    </source>
</evidence>
<dbReference type="RefSeq" id="WP_134759101.1">
    <property type="nucleotide sequence ID" value="NZ_SOZD01000001.1"/>
</dbReference>
<evidence type="ECO:0000259" key="9">
    <source>
        <dbReference type="PROSITE" id="PS51194"/>
    </source>
</evidence>
<evidence type="ECO:0000256" key="5">
    <source>
        <dbReference type="ARBA" id="ARBA00038437"/>
    </source>
</evidence>
<dbReference type="SUPFAM" id="SSF52540">
    <property type="entry name" value="P-loop containing nucleoside triphosphate hydrolases"/>
    <property type="match status" value="1"/>
</dbReference>
<comment type="similarity">
    <text evidence="5 6">Belongs to the DEAD box helicase family.</text>
</comment>
<dbReference type="Pfam" id="PF00270">
    <property type="entry name" value="DEAD"/>
    <property type="match status" value="1"/>
</dbReference>
<reference evidence="11 12" key="1">
    <citation type="submission" date="2019-03" db="EMBL/GenBank/DDBJ databases">
        <title>Jiella endophytica sp. nov., a novel endophytic bacterium isolated from root of Ficus microcarpa Linn. f.</title>
        <authorList>
            <person name="Tuo L."/>
        </authorList>
    </citation>
    <scope>NUCLEOTIDE SEQUENCE [LARGE SCALE GENOMIC DNA]</scope>
    <source>
        <strain evidence="11 12">CBS5Q-3</strain>
    </source>
</reference>
<evidence type="ECO:0000313" key="11">
    <source>
        <dbReference type="EMBL" id="TFF26960.1"/>
    </source>
</evidence>
<evidence type="ECO:0000256" key="1">
    <source>
        <dbReference type="ARBA" id="ARBA00022741"/>
    </source>
</evidence>
<dbReference type="InterPro" id="IPR014001">
    <property type="entry name" value="Helicase_ATP-bd"/>
</dbReference>
<evidence type="ECO:0000256" key="2">
    <source>
        <dbReference type="ARBA" id="ARBA00022801"/>
    </source>
</evidence>
<dbReference type="AlphaFoldDB" id="A0A4Y8RRL3"/>
<sequence>MPFRTTIAPLVRALLERGYEEPTPVQDAVLEEGTESRDLLVSAQTGSGKTIAYGLAIATTLLGESERFAPEAMPAALIVAPTRELAIQVTSELSWLYAQTGAEIVTCVGGMDPRAERRRLDRGAHIVVGTPGRLRDHLERGALKIGALKALVLDEADEMLNLGFREDLEFLLEATPAERRTLLFSATLPKTIMAMARQYQRGALRIEVAKGTAGHADIEYRAIRIAPNEVEHAIVNVLREAESPSAIVFCNTRESVRHLSSGLIERGFAAVTLSGELGQAERNQAMQALRDGRARVCVATDVAARGIDLPSLGLVIHAELPSDAETLQHRSGRTGRAGRKGVSALLVPISRRRKAERLLAEANLRAVWSGAPSAETIRRLDEDRLLSDPLLTEPAGDEDLAVARRLLENRSAEDLAAALARLYRARLPAPEDVFDPGFGPDPKAGKDFAGKGRKGGEGERAAREHVRGGPVVWFHMDVGRRNNADPKWLLPLICRRGKITRQEIGAIKIYDRETKFEIAESVAKKFASTAEVSDGDDITISLADGPAGDAPPRGKFGKGKPGGKPGGKGGKPFAGGGRPENFDQPRGKKPAHRKGAKPGSAGTSSPAGAPQGKPRKERRPKG</sequence>
<dbReference type="GO" id="GO:0016787">
    <property type="term" value="F:hydrolase activity"/>
    <property type="evidence" value="ECO:0007669"/>
    <property type="project" value="UniProtKB-KW"/>
</dbReference>
<dbReference type="GO" id="GO:0003724">
    <property type="term" value="F:RNA helicase activity"/>
    <property type="evidence" value="ECO:0007669"/>
    <property type="project" value="UniProtKB-ARBA"/>
</dbReference>
<dbReference type="InterPro" id="IPR044742">
    <property type="entry name" value="DEAD/DEAH_RhlB"/>
</dbReference>
<evidence type="ECO:0000256" key="4">
    <source>
        <dbReference type="ARBA" id="ARBA00022840"/>
    </source>
</evidence>
<dbReference type="CDD" id="cd18787">
    <property type="entry name" value="SF2_C_DEAD"/>
    <property type="match status" value="1"/>
</dbReference>
<dbReference type="PROSITE" id="PS51192">
    <property type="entry name" value="HELICASE_ATP_BIND_1"/>
    <property type="match status" value="1"/>
</dbReference>
<dbReference type="GO" id="GO:0005524">
    <property type="term" value="F:ATP binding"/>
    <property type="evidence" value="ECO:0007669"/>
    <property type="project" value="UniProtKB-KW"/>
</dbReference>
<gene>
    <name evidence="11" type="ORF">E3C22_00270</name>
    <name evidence="10" type="ORF">E3C22_17310</name>
</gene>
<keyword evidence="12" id="KW-1185">Reference proteome</keyword>
<comment type="caution">
    <text evidence="11">The sequence shown here is derived from an EMBL/GenBank/DDBJ whole genome shotgun (WGS) entry which is preliminary data.</text>
</comment>